<keyword evidence="4 5" id="KW-0472">Membrane</keyword>
<dbReference type="Proteomes" id="UP000219111">
    <property type="component" value="Unassembled WGS sequence"/>
</dbReference>
<dbReference type="AlphaFoldDB" id="A0A285REX2"/>
<reference evidence="8" key="1">
    <citation type="submission" date="2017-08" db="EMBL/GenBank/DDBJ databases">
        <authorList>
            <person name="Varghese N."/>
            <person name="Submissions S."/>
        </authorList>
    </citation>
    <scope>NUCLEOTIDE SEQUENCE [LARGE SCALE GENOMIC DNA]</scope>
    <source>
        <strain evidence="8">JA276</strain>
    </source>
</reference>
<dbReference type="OrthoDB" id="7689797at2"/>
<evidence type="ECO:0000256" key="2">
    <source>
        <dbReference type="ARBA" id="ARBA00022692"/>
    </source>
</evidence>
<accession>A0A285REX2</accession>
<dbReference type="GO" id="GO:0005886">
    <property type="term" value="C:plasma membrane"/>
    <property type="evidence" value="ECO:0007669"/>
    <property type="project" value="InterPro"/>
</dbReference>
<evidence type="ECO:0000256" key="5">
    <source>
        <dbReference type="SAM" id="Phobius"/>
    </source>
</evidence>
<protein>
    <submittedName>
        <fullName evidence="7">Uncharacterized protein DUF1049</fullName>
    </submittedName>
</protein>
<dbReference type="RefSeq" id="WP_097068100.1">
    <property type="nucleotide sequence ID" value="NZ_OBMT01000001.1"/>
</dbReference>
<keyword evidence="8" id="KW-1185">Reference proteome</keyword>
<keyword evidence="3 5" id="KW-1133">Transmembrane helix</keyword>
<evidence type="ECO:0000259" key="6">
    <source>
        <dbReference type="Pfam" id="PF06305"/>
    </source>
</evidence>
<gene>
    <name evidence="7" type="ORF">SAMN05877831_10135</name>
</gene>
<proteinExistence type="predicted"/>
<evidence type="ECO:0000313" key="8">
    <source>
        <dbReference type="Proteomes" id="UP000219111"/>
    </source>
</evidence>
<keyword evidence="1" id="KW-1003">Cell membrane</keyword>
<sequence length="118" mass="13492">MIRLIRYLFLLVLAVVLVTLAMSNRDLVMLQLLPAEAETYLGMNWRLQVPLFLVIFAGMGLGLLIGFVWEYMREMRFRSTARKATKKAANLERELGRLKAKTQGPKDDVLALLEKPRG</sequence>
<evidence type="ECO:0000256" key="4">
    <source>
        <dbReference type="ARBA" id="ARBA00023136"/>
    </source>
</evidence>
<dbReference type="EMBL" id="OBMT01000001">
    <property type="protein sequence ID" value="SOB92630.1"/>
    <property type="molecule type" value="Genomic_DNA"/>
</dbReference>
<evidence type="ECO:0000256" key="3">
    <source>
        <dbReference type="ARBA" id="ARBA00022989"/>
    </source>
</evidence>
<organism evidence="7 8">
    <name type="scientific">Rhodobacter maris</name>
    <dbReference type="NCBI Taxonomy" id="446682"/>
    <lineage>
        <taxon>Bacteria</taxon>
        <taxon>Pseudomonadati</taxon>
        <taxon>Pseudomonadota</taxon>
        <taxon>Alphaproteobacteria</taxon>
        <taxon>Rhodobacterales</taxon>
        <taxon>Rhodobacter group</taxon>
        <taxon>Rhodobacter</taxon>
    </lineage>
</organism>
<feature type="domain" description="Lipopolysaccharide assembly protein A" evidence="6">
    <location>
        <begin position="44"/>
        <end position="95"/>
    </location>
</feature>
<evidence type="ECO:0000256" key="1">
    <source>
        <dbReference type="ARBA" id="ARBA00022475"/>
    </source>
</evidence>
<evidence type="ECO:0000313" key="7">
    <source>
        <dbReference type="EMBL" id="SOB92630.1"/>
    </source>
</evidence>
<feature type="transmembrane region" description="Helical" evidence="5">
    <location>
        <begin position="47"/>
        <end position="69"/>
    </location>
</feature>
<dbReference type="InterPro" id="IPR010445">
    <property type="entry name" value="LapA_dom"/>
</dbReference>
<name>A0A285REX2_9RHOB</name>
<keyword evidence="2 5" id="KW-0812">Transmembrane</keyword>
<dbReference type="Pfam" id="PF06305">
    <property type="entry name" value="LapA_dom"/>
    <property type="match status" value="1"/>
</dbReference>